<evidence type="ECO:0000259" key="1">
    <source>
        <dbReference type="Pfam" id="PF09509"/>
    </source>
</evidence>
<evidence type="ECO:0000313" key="2">
    <source>
        <dbReference type="EMBL" id="MCF8716440.1"/>
    </source>
</evidence>
<dbReference type="Proteomes" id="UP000829517">
    <property type="component" value="Unassembled WGS sequence"/>
</dbReference>
<accession>A0ABS9J7N5</accession>
<name>A0ABS9J7N5_9FLAO</name>
<keyword evidence="3" id="KW-1185">Reference proteome</keyword>
<dbReference type="NCBIfam" id="TIGR02391">
    <property type="entry name" value="hypoth_ymh"/>
    <property type="match status" value="1"/>
</dbReference>
<proteinExistence type="predicted"/>
<organism evidence="2 3">
    <name type="scientific">Joostella atrarenae</name>
    <dbReference type="NCBI Taxonomy" id="679257"/>
    <lineage>
        <taxon>Bacteria</taxon>
        <taxon>Pseudomonadati</taxon>
        <taxon>Bacteroidota</taxon>
        <taxon>Flavobacteriia</taxon>
        <taxon>Flavobacteriales</taxon>
        <taxon>Flavobacteriaceae</taxon>
        <taxon>Joostella</taxon>
    </lineage>
</organism>
<dbReference type="Pfam" id="PF09509">
    <property type="entry name" value="Hypoth_Ymh"/>
    <property type="match status" value="1"/>
</dbReference>
<reference evidence="2 3" key="1">
    <citation type="submission" date="2021-01" db="EMBL/GenBank/DDBJ databases">
        <title>Genome sequencing of Joostella atrarenae M1-2 (= KCTC 23194).</title>
        <authorList>
            <person name="Zakaria M.R."/>
            <person name="Lam M.Q."/>
            <person name="Chong C.S."/>
        </authorList>
    </citation>
    <scope>NUCLEOTIDE SEQUENCE [LARGE SCALE GENOMIC DNA]</scope>
    <source>
        <strain evidence="2 3">M1-2</strain>
    </source>
</reference>
<gene>
    <name evidence="2" type="ORF">JM658_16555</name>
</gene>
<comment type="caution">
    <text evidence="2">The sequence shown here is derived from an EMBL/GenBank/DDBJ whole genome shotgun (WGS) entry which is preliminary data.</text>
</comment>
<protein>
    <submittedName>
        <fullName evidence="2">TIGR02391 family protein</fullName>
    </submittedName>
</protein>
<dbReference type="InterPro" id="IPR012654">
    <property type="entry name" value="CHP02391"/>
</dbReference>
<dbReference type="RefSeq" id="WP_236960923.1">
    <property type="nucleotide sequence ID" value="NZ_JAETXX010000019.1"/>
</dbReference>
<dbReference type="EMBL" id="JAETXX010000019">
    <property type="protein sequence ID" value="MCF8716440.1"/>
    <property type="molecule type" value="Genomic_DNA"/>
</dbReference>
<sequence length="207" mass="24134">MSKAEIQAKIEYQKTIGEANEGGFQPIRFTRVKYKQSPTAHIDIRKFQRGYDEEGEDVFFPTKLGFRFPEREFKKVLEKYSLLPTTYVHPKIIEKSFKLLEKQEYESAVLQAFKTIEISIRERINAEPDEVGVRLIRKAFHSENGPLTDFNLPKSEREAFAHYISGAFGFYKNPCSHRDVELDFVEAFERIVVASDLLKKIEPECPF</sequence>
<evidence type="ECO:0000313" key="3">
    <source>
        <dbReference type="Proteomes" id="UP000829517"/>
    </source>
</evidence>
<feature type="domain" description="Conserved hypothetical protein CHP02391" evidence="1">
    <location>
        <begin position="88"/>
        <end position="201"/>
    </location>
</feature>